<dbReference type="Proteomes" id="UP000765509">
    <property type="component" value="Unassembled WGS sequence"/>
</dbReference>
<dbReference type="PROSITE" id="PS50878">
    <property type="entry name" value="RT_POL"/>
    <property type="match status" value="1"/>
</dbReference>
<proteinExistence type="predicted"/>
<accession>A0A9Q3BDH8</accession>
<dbReference type="InterPro" id="IPR000477">
    <property type="entry name" value="RT_dom"/>
</dbReference>
<evidence type="ECO:0000313" key="2">
    <source>
        <dbReference type="EMBL" id="MBW0462975.1"/>
    </source>
</evidence>
<dbReference type="EMBL" id="AVOT02000462">
    <property type="protein sequence ID" value="MBW0462975.1"/>
    <property type="molecule type" value="Genomic_DNA"/>
</dbReference>
<evidence type="ECO:0000259" key="1">
    <source>
        <dbReference type="PROSITE" id="PS50878"/>
    </source>
</evidence>
<protein>
    <recommendedName>
        <fullName evidence="1">Reverse transcriptase domain-containing protein</fullName>
    </recommendedName>
</protein>
<reference evidence="2" key="1">
    <citation type="submission" date="2021-03" db="EMBL/GenBank/DDBJ databases">
        <title>Draft genome sequence of rust myrtle Austropuccinia psidii MF-1, a brazilian biotype.</title>
        <authorList>
            <person name="Quecine M.C."/>
            <person name="Pachon D.M.R."/>
            <person name="Bonatelli M.L."/>
            <person name="Correr F.H."/>
            <person name="Franceschini L.M."/>
            <person name="Leite T.F."/>
            <person name="Margarido G.R.A."/>
            <person name="Almeida C.A."/>
            <person name="Ferrarezi J.A."/>
            <person name="Labate C.A."/>
        </authorList>
    </citation>
    <scope>NUCLEOTIDE SEQUENCE</scope>
    <source>
        <strain evidence="2">MF-1</strain>
    </source>
</reference>
<dbReference type="OrthoDB" id="412006at2759"/>
<gene>
    <name evidence="2" type="ORF">O181_002690</name>
</gene>
<sequence length="430" mass="50049">MKSINLDGTTFIEEIQNVFARDLQSNIQQTKEKIEDNAEGMRNTLKEAYLKQGKWVNANTNKSRSWWDKKVLNPIVKQRNRARRLMLLTRSDEANKCYQQWQQIFKTKVKEFKINHWREFLATNGPNHSFDAFRFTKTRASGEVHPLRNLEGKLTNDKQEKDDLFFKMFSQAGTPIEETEEPTVIANQTQTFQFEKITTDKLCINIKQLPNKKSPGPDLIPNELIKIACNLIIDKLTYLFNNFLATGHFLTPWKRASTIIIQKTHKSDYSDPSTYRPIALLNTLSKLFERILNNQIMYWAHKTGAISEGHFGGRKARNIEEAMILLDSWIKEKWRKAIIHSFLQTRHMELKLDDFVSQMKLLERGLPQGSPLSVTLYLLYNSELIGDKTDTNESDQLYIGYINDVTHLVAADTTLEATRDMENLVRWTVE</sequence>
<feature type="domain" description="Reverse transcriptase" evidence="1">
    <location>
        <begin position="242"/>
        <end position="430"/>
    </location>
</feature>
<dbReference type="PANTHER" id="PTHR33481">
    <property type="entry name" value="REVERSE TRANSCRIPTASE"/>
    <property type="match status" value="1"/>
</dbReference>
<evidence type="ECO:0000313" key="3">
    <source>
        <dbReference type="Proteomes" id="UP000765509"/>
    </source>
</evidence>
<dbReference type="PANTHER" id="PTHR33481:SF1">
    <property type="entry name" value="ENDONUCLEASE_EXONUCLEASE_PHOSPHATASE DOMAIN-CONTAINING PROTEIN-RELATED"/>
    <property type="match status" value="1"/>
</dbReference>
<keyword evidence="3" id="KW-1185">Reference proteome</keyword>
<comment type="caution">
    <text evidence="2">The sequence shown here is derived from an EMBL/GenBank/DDBJ whole genome shotgun (WGS) entry which is preliminary data.</text>
</comment>
<dbReference type="AlphaFoldDB" id="A0A9Q3BDH8"/>
<name>A0A9Q3BDH8_9BASI</name>
<organism evidence="2 3">
    <name type="scientific">Austropuccinia psidii MF-1</name>
    <dbReference type="NCBI Taxonomy" id="1389203"/>
    <lineage>
        <taxon>Eukaryota</taxon>
        <taxon>Fungi</taxon>
        <taxon>Dikarya</taxon>
        <taxon>Basidiomycota</taxon>
        <taxon>Pucciniomycotina</taxon>
        <taxon>Pucciniomycetes</taxon>
        <taxon>Pucciniales</taxon>
        <taxon>Sphaerophragmiaceae</taxon>
        <taxon>Austropuccinia</taxon>
    </lineage>
</organism>